<dbReference type="Proteomes" id="UP001623591">
    <property type="component" value="Unassembled WGS sequence"/>
</dbReference>
<evidence type="ECO:0000313" key="4">
    <source>
        <dbReference type="Proteomes" id="UP001623591"/>
    </source>
</evidence>
<evidence type="ECO:0000256" key="1">
    <source>
        <dbReference type="ARBA" id="ARBA00022679"/>
    </source>
</evidence>
<keyword evidence="2" id="KW-0677">Repeat</keyword>
<proteinExistence type="predicted"/>
<protein>
    <submittedName>
        <fullName evidence="3">CatB-related O-acetyltransferase</fullName>
        <ecNumber evidence="3">2.3.1.-</ecNumber>
    </submittedName>
</protein>
<dbReference type="InterPro" id="IPR050179">
    <property type="entry name" value="Trans_hexapeptide_repeat"/>
</dbReference>
<dbReference type="EC" id="2.3.1.-" evidence="3"/>
<name>A0ABW8T8E6_9CLOT</name>
<dbReference type="InterPro" id="IPR001451">
    <property type="entry name" value="Hexapep"/>
</dbReference>
<keyword evidence="3" id="KW-0012">Acyltransferase</keyword>
<accession>A0ABW8T8E6</accession>
<dbReference type="CDD" id="cd03349">
    <property type="entry name" value="LbH_XAT"/>
    <property type="match status" value="1"/>
</dbReference>
<dbReference type="PANTHER" id="PTHR43300:SF11">
    <property type="entry name" value="ACETYLTRANSFERASE RV3034C-RELATED"/>
    <property type="match status" value="1"/>
</dbReference>
<gene>
    <name evidence="3" type="ORF">ACJDUG_10145</name>
</gene>
<dbReference type="SUPFAM" id="SSF51161">
    <property type="entry name" value="Trimeric LpxA-like enzymes"/>
    <property type="match status" value="1"/>
</dbReference>
<reference evidence="3 4" key="1">
    <citation type="submission" date="2024-11" db="EMBL/GenBank/DDBJ databases">
        <authorList>
            <person name="Heng Y.C."/>
            <person name="Lim A.C.H."/>
            <person name="Lee J.K.Y."/>
            <person name="Kittelmann S."/>
        </authorList>
    </citation>
    <scope>NUCLEOTIDE SEQUENCE [LARGE SCALE GENOMIC DNA]</scope>
    <source>
        <strain evidence="3 4">WILCCON 0185</strain>
    </source>
</reference>
<dbReference type="Pfam" id="PF00132">
    <property type="entry name" value="Hexapep"/>
    <property type="match status" value="1"/>
</dbReference>
<dbReference type="PANTHER" id="PTHR43300">
    <property type="entry name" value="ACETYLTRANSFERASE"/>
    <property type="match status" value="1"/>
</dbReference>
<keyword evidence="1 3" id="KW-0808">Transferase</keyword>
<dbReference type="PROSITE" id="PS00101">
    <property type="entry name" value="HEXAPEP_TRANSFERASES"/>
    <property type="match status" value="1"/>
</dbReference>
<dbReference type="InterPro" id="IPR018357">
    <property type="entry name" value="Hexapep_transf_CS"/>
</dbReference>
<dbReference type="InterPro" id="IPR011004">
    <property type="entry name" value="Trimer_LpxA-like_sf"/>
</dbReference>
<keyword evidence="4" id="KW-1185">Reference proteome</keyword>
<evidence type="ECO:0000256" key="2">
    <source>
        <dbReference type="ARBA" id="ARBA00022737"/>
    </source>
</evidence>
<dbReference type="Gene3D" id="2.160.10.10">
    <property type="entry name" value="Hexapeptide repeat proteins"/>
    <property type="match status" value="1"/>
</dbReference>
<dbReference type="RefSeq" id="WP_406769787.1">
    <property type="nucleotide sequence ID" value="NZ_JBJHZZ010000005.1"/>
</dbReference>
<dbReference type="GO" id="GO:0016746">
    <property type="term" value="F:acyltransferase activity"/>
    <property type="evidence" value="ECO:0007669"/>
    <property type="project" value="UniProtKB-KW"/>
</dbReference>
<evidence type="ECO:0000313" key="3">
    <source>
        <dbReference type="EMBL" id="MFL0247334.1"/>
    </source>
</evidence>
<sequence length="203" mass="22896">MFSKLEYIISKIIKKMHLRAIKNSDVDKTSSIAAGTQFVDSKMGRHSFCGYDCIITNTNIGSFCSISGNCEIGGASHSIEWVSTSPVFNENRDQIKKKYSYHQYNTSKHTEIGNDVWIGSKVLIKSGVSIGNGAVVGMGSVVTKDIPPYEIWAGNPAKLIRKRFNEDTINKLLETKWWDFNDEKLCKYAQYFDDVAKFIEEVN</sequence>
<dbReference type="EMBL" id="JBJHZZ010000005">
    <property type="protein sequence ID" value="MFL0247334.1"/>
    <property type="molecule type" value="Genomic_DNA"/>
</dbReference>
<comment type="caution">
    <text evidence="3">The sequence shown here is derived from an EMBL/GenBank/DDBJ whole genome shotgun (WGS) entry which is preliminary data.</text>
</comment>
<organism evidence="3 4">
    <name type="scientific">Candidatus Clostridium stratigraminis</name>
    <dbReference type="NCBI Taxonomy" id="3381661"/>
    <lineage>
        <taxon>Bacteria</taxon>
        <taxon>Bacillati</taxon>
        <taxon>Bacillota</taxon>
        <taxon>Clostridia</taxon>
        <taxon>Eubacteriales</taxon>
        <taxon>Clostridiaceae</taxon>
        <taxon>Clostridium</taxon>
    </lineage>
</organism>